<dbReference type="InterPro" id="IPR011006">
    <property type="entry name" value="CheY-like_superfamily"/>
</dbReference>
<accession>A0A6M1S4G0</accession>
<dbReference type="EMBL" id="JAAKZH010000007">
    <property type="protein sequence ID" value="NGO65813.1"/>
    <property type="molecule type" value="Genomic_DNA"/>
</dbReference>
<proteinExistence type="predicted"/>
<dbReference type="AlphaFoldDB" id="A0A6M1S4G0"/>
<dbReference type="PANTHER" id="PTHR45228">
    <property type="entry name" value="CYCLIC DI-GMP PHOSPHODIESTERASE TM_0186-RELATED"/>
    <property type="match status" value="1"/>
</dbReference>
<dbReference type="PANTHER" id="PTHR45228:SF1">
    <property type="entry name" value="CYCLIC DI-GMP PHOSPHODIESTERASE TM_0186"/>
    <property type="match status" value="1"/>
</dbReference>
<comment type="caution">
    <text evidence="5">The sequence shown here is derived from an EMBL/GenBank/DDBJ whole genome shotgun (WGS) entry which is preliminary data.</text>
</comment>
<dbReference type="InterPro" id="IPR006674">
    <property type="entry name" value="HD_domain"/>
</dbReference>
<feature type="domain" description="Response regulatory" evidence="2">
    <location>
        <begin position="2"/>
        <end position="119"/>
    </location>
</feature>
<feature type="modified residue" description="4-aspartylphosphate" evidence="1">
    <location>
        <position position="52"/>
    </location>
</feature>
<evidence type="ECO:0000259" key="4">
    <source>
        <dbReference type="PROSITE" id="PS51832"/>
    </source>
</evidence>
<dbReference type="RefSeq" id="WP_163898062.1">
    <property type="nucleotide sequence ID" value="NZ_CP048425.1"/>
</dbReference>
<evidence type="ECO:0000313" key="6">
    <source>
        <dbReference type="Proteomes" id="UP000477849"/>
    </source>
</evidence>
<dbReference type="SMART" id="SM00471">
    <property type="entry name" value="HDc"/>
    <property type="match status" value="1"/>
</dbReference>
<sequence length="361" mass="39477">MRILIVDDNHTSLLVLTKLSARLAGCEPVGFASPQEALAVMPALDFDIAIVDFQMPVYNGAEFVAEMMRFEKYRDKLVVIVTADTDVSTRMTALNAGAIDFITKPIDPLEFKARLRNLVALADARAKLADHTAWLRREVDKAVIELREREEEIIHRLTVAASYKDSETARHTVRVGAYSAAIAHAYGLSETECADIKLAAPMHDVGKVAIPDAVLLKKGKLTEHEFVEMQHHTVAGSDILKESKCSLLQLAAEIACSHHERWDGEGYPSKKAGEKIPLSGRIVAIADNFDALTTARSYKEAWPIEKAIDHIRAGAGTHFDPACVAAFEKALPSILHIKLEIEHGSPKGECKVSVDAAVEAA</sequence>
<evidence type="ECO:0000313" key="5">
    <source>
        <dbReference type="EMBL" id="NGO65813.1"/>
    </source>
</evidence>
<name>A0A6M1S4G0_9HYPH</name>
<dbReference type="SUPFAM" id="SSF52172">
    <property type="entry name" value="CheY-like"/>
    <property type="match status" value="1"/>
</dbReference>
<dbReference type="GO" id="GO:0000160">
    <property type="term" value="P:phosphorelay signal transduction system"/>
    <property type="evidence" value="ECO:0007669"/>
    <property type="project" value="InterPro"/>
</dbReference>
<dbReference type="GO" id="GO:0008081">
    <property type="term" value="F:phosphoric diester hydrolase activity"/>
    <property type="evidence" value="ECO:0007669"/>
    <property type="project" value="UniProtKB-ARBA"/>
</dbReference>
<protein>
    <submittedName>
        <fullName evidence="5">HD domain-containing protein</fullName>
    </submittedName>
</protein>
<dbReference type="SUPFAM" id="SSF109604">
    <property type="entry name" value="HD-domain/PDEase-like"/>
    <property type="match status" value="1"/>
</dbReference>
<dbReference type="InterPro" id="IPR037522">
    <property type="entry name" value="HD_GYP_dom"/>
</dbReference>
<evidence type="ECO:0000256" key="1">
    <source>
        <dbReference type="PROSITE-ProRule" id="PRU00169"/>
    </source>
</evidence>
<reference evidence="5 6" key="1">
    <citation type="submission" date="2020-02" db="EMBL/GenBank/DDBJ databases">
        <title>Genome sequence of the type strain CCBAU10050 of Rhizobium daejeonense.</title>
        <authorList>
            <person name="Gao J."/>
            <person name="Sun J."/>
        </authorList>
    </citation>
    <scope>NUCLEOTIDE SEQUENCE [LARGE SCALE GENOMIC DNA]</scope>
    <source>
        <strain evidence="5 6">CCBAU10050</strain>
    </source>
</reference>
<dbReference type="InterPro" id="IPR003607">
    <property type="entry name" value="HD/PDEase_dom"/>
</dbReference>
<dbReference type="PROSITE" id="PS51831">
    <property type="entry name" value="HD"/>
    <property type="match status" value="1"/>
</dbReference>
<dbReference type="Gene3D" id="3.40.50.2300">
    <property type="match status" value="1"/>
</dbReference>
<keyword evidence="1" id="KW-0597">Phosphoprotein</keyword>
<dbReference type="PROSITE" id="PS51832">
    <property type="entry name" value="HD_GYP"/>
    <property type="match status" value="1"/>
</dbReference>
<gene>
    <name evidence="5" type="ORF">G6N76_19245</name>
</gene>
<dbReference type="InterPro" id="IPR052020">
    <property type="entry name" value="Cyclic_di-GMP/3'3'-cGAMP_PDE"/>
</dbReference>
<keyword evidence="6" id="KW-1185">Reference proteome</keyword>
<evidence type="ECO:0000259" key="2">
    <source>
        <dbReference type="PROSITE" id="PS50110"/>
    </source>
</evidence>
<organism evidence="5 6">
    <name type="scientific">Rhizobium daejeonense</name>
    <dbReference type="NCBI Taxonomy" id="240521"/>
    <lineage>
        <taxon>Bacteria</taxon>
        <taxon>Pseudomonadati</taxon>
        <taxon>Pseudomonadota</taxon>
        <taxon>Alphaproteobacteria</taxon>
        <taxon>Hyphomicrobiales</taxon>
        <taxon>Rhizobiaceae</taxon>
        <taxon>Rhizobium/Agrobacterium group</taxon>
        <taxon>Rhizobium</taxon>
    </lineage>
</organism>
<dbReference type="Pfam" id="PF13487">
    <property type="entry name" value="HD_5"/>
    <property type="match status" value="1"/>
</dbReference>
<feature type="domain" description="HD" evidence="3">
    <location>
        <begin position="168"/>
        <end position="292"/>
    </location>
</feature>
<dbReference type="CDD" id="cd00077">
    <property type="entry name" value="HDc"/>
    <property type="match status" value="1"/>
</dbReference>
<dbReference type="Pfam" id="PF00072">
    <property type="entry name" value="Response_reg"/>
    <property type="match status" value="1"/>
</dbReference>
<dbReference type="Gene3D" id="1.10.3210.10">
    <property type="entry name" value="Hypothetical protein af1432"/>
    <property type="match status" value="1"/>
</dbReference>
<dbReference type="SMART" id="SM00448">
    <property type="entry name" value="REC"/>
    <property type="match status" value="1"/>
</dbReference>
<feature type="domain" description="HD-GYP" evidence="4">
    <location>
        <begin position="146"/>
        <end position="343"/>
    </location>
</feature>
<evidence type="ECO:0000259" key="3">
    <source>
        <dbReference type="PROSITE" id="PS51831"/>
    </source>
</evidence>
<dbReference type="InterPro" id="IPR001789">
    <property type="entry name" value="Sig_transdc_resp-reg_receiver"/>
</dbReference>
<dbReference type="Proteomes" id="UP000477849">
    <property type="component" value="Unassembled WGS sequence"/>
</dbReference>
<dbReference type="PROSITE" id="PS50110">
    <property type="entry name" value="RESPONSE_REGULATORY"/>
    <property type="match status" value="1"/>
</dbReference>